<reference evidence="1 2" key="1">
    <citation type="submission" date="2021-06" db="EMBL/GenBank/DDBJ databases">
        <title>Caerostris extrusa draft genome.</title>
        <authorList>
            <person name="Kono N."/>
            <person name="Arakawa K."/>
        </authorList>
    </citation>
    <scope>NUCLEOTIDE SEQUENCE [LARGE SCALE GENOMIC DNA]</scope>
</reference>
<accession>A0AAV4QM45</accession>
<organism evidence="1 2">
    <name type="scientific">Caerostris extrusa</name>
    <name type="common">Bark spider</name>
    <name type="synonym">Caerostris bankana</name>
    <dbReference type="NCBI Taxonomy" id="172846"/>
    <lineage>
        <taxon>Eukaryota</taxon>
        <taxon>Metazoa</taxon>
        <taxon>Ecdysozoa</taxon>
        <taxon>Arthropoda</taxon>
        <taxon>Chelicerata</taxon>
        <taxon>Arachnida</taxon>
        <taxon>Araneae</taxon>
        <taxon>Araneomorphae</taxon>
        <taxon>Entelegynae</taxon>
        <taxon>Araneoidea</taxon>
        <taxon>Araneidae</taxon>
        <taxon>Caerostris</taxon>
    </lineage>
</organism>
<dbReference type="AlphaFoldDB" id="A0AAV4QM45"/>
<gene>
    <name evidence="1" type="ORF">CEXT_332141</name>
</gene>
<dbReference type="Proteomes" id="UP001054945">
    <property type="component" value="Unassembled WGS sequence"/>
</dbReference>
<dbReference type="EMBL" id="BPLR01006336">
    <property type="protein sequence ID" value="GIY09161.1"/>
    <property type="molecule type" value="Genomic_DNA"/>
</dbReference>
<protein>
    <submittedName>
        <fullName evidence="1">Uncharacterized protein</fullName>
    </submittedName>
</protein>
<evidence type="ECO:0000313" key="1">
    <source>
        <dbReference type="EMBL" id="GIY09161.1"/>
    </source>
</evidence>
<sequence length="115" mass="13067">MYIFLENTFVPKVTRRLFTRFILGTQNSGYPDSGCFYASVTRYTRTDYAEQSPALKGHTHTKKKKICQQLIAKSGITQQSGFSVLVTDIAPTRTAALEGWPGFTILFRQLGRRLR</sequence>
<proteinExistence type="predicted"/>
<name>A0AAV4QM45_CAEEX</name>
<comment type="caution">
    <text evidence="1">The sequence shown here is derived from an EMBL/GenBank/DDBJ whole genome shotgun (WGS) entry which is preliminary data.</text>
</comment>
<keyword evidence="2" id="KW-1185">Reference proteome</keyword>
<evidence type="ECO:0000313" key="2">
    <source>
        <dbReference type="Proteomes" id="UP001054945"/>
    </source>
</evidence>